<feature type="domain" description="DNA-directed DNA polymerase family A palm" evidence="9">
    <location>
        <begin position="254"/>
        <end position="430"/>
    </location>
</feature>
<dbReference type="PROSITE" id="PS00447">
    <property type="entry name" value="DNA_POLYMERASE_A"/>
    <property type="match status" value="1"/>
</dbReference>
<dbReference type="PANTHER" id="PTHR10133:SF27">
    <property type="entry name" value="DNA POLYMERASE NU"/>
    <property type="match status" value="1"/>
</dbReference>
<dbReference type="InterPro" id="IPR002562">
    <property type="entry name" value="3'-5'_exonuclease_dom"/>
</dbReference>
<organism evidence="10">
    <name type="scientific">marine sediment metagenome</name>
    <dbReference type="NCBI Taxonomy" id="412755"/>
    <lineage>
        <taxon>unclassified sequences</taxon>
        <taxon>metagenomes</taxon>
        <taxon>ecological metagenomes</taxon>
    </lineage>
</organism>
<dbReference type="AlphaFoldDB" id="A0A0F9BKR1"/>
<evidence type="ECO:0000256" key="4">
    <source>
        <dbReference type="ARBA" id="ARBA00022695"/>
    </source>
</evidence>
<dbReference type="EC" id="2.7.7.7" evidence="2"/>
<dbReference type="SUPFAM" id="SSF56672">
    <property type="entry name" value="DNA/RNA polymerases"/>
    <property type="match status" value="1"/>
</dbReference>
<dbReference type="Gene3D" id="3.30.70.370">
    <property type="match status" value="1"/>
</dbReference>
<feature type="non-terminal residue" evidence="10">
    <location>
        <position position="1"/>
    </location>
</feature>
<dbReference type="PANTHER" id="PTHR10133">
    <property type="entry name" value="DNA POLYMERASE I"/>
    <property type="match status" value="1"/>
</dbReference>
<comment type="similarity">
    <text evidence="1">Belongs to the DNA polymerase type-A family.</text>
</comment>
<evidence type="ECO:0000256" key="8">
    <source>
        <dbReference type="ARBA" id="ARBA00049244"/>
    </source>
</evidence>
<keyword evidence="6" id="KW-0239">DNA-directed DNA polymerase</keyword>
<comment type="catalytic activity">
    <reaction evidence="8">
        <text>DNA(n) + a 2'-deoxyribonucleoside 5'-triphosphate = DNA(n+1) + diphosphate</text>
        <dbReference type="Rhea" id="RHEA:22508"/>
        <dbReference type="Rhea" id="RHEA-COMP:17339"/>
        <dbReference type="Rhea" id="RHEA-COMP:17340"/>
        <dbReference type="ChEBI" id="CHEBI:33019"/>
        <dbReference type="ChEBI" id="CHEBI:61560"/>
        <dbReference type="ChEBI" id="CHEBI:173112"/>
        <dbReference type="EC" id="2.7.7.7"/>
    </reaction>
</comment>
<feature type="non-terminal residue" evidence="10">
    <location>
        <position position="431"/>
    </location>
</feature>
<dbReference type="InterPro" id="IPR043502">
    <property type="entry name" value="DNA/RNA_pol_sf"/>
</dbReference>
<dbReference type="InterPro" id="IPR036397">
    <property type="entry name" value="RNaseH_sf"/>
</dbReference>
<dbReference type="GO" id="GO:0003887">
    <property type="term" value="F:DNA-directed DNA polymerase activity"/>
    <property type="evidence" value="ECO:0007669"/>
    <property type="project" value="UniProtKB-KW"/>
</dbReference>
<evidence type="ECO:0000256" key="1">
    <source>
        <dbReference type="ARBA" id="ARBA00007705"/>
    </source>
</evidence>
<dbReference type="GO" id="GO:0006261">
    <property type="term" value="P:DNA-templated DNA replication"/>
    <property type="evidence" value="ECO:0007669"/>
    <property type="project" value="InterPro"/>
</dbReference>
<gene>
    <name evidence="10" type="ORF">LCGC14_2715410</name>
</gene>
<name>A0A0F9BKR1_9ZZZZ</name>
<evidence type="ECO:0000256" key="3">
    <source>
        <dbReference type="ARBA" id="ARBA00022679"/>
    </source>
</evidence>
<dbReference type="SMART" id="SM00482">
    <property type="entry name" value="POLAc"/>
    <property type="match status" value="1"/>
</dbReference>
<dbReference type="EMBL" id="LAZR01048762">
    <property type="protein sequence ID" value="KKK91194.1"/>
    <property type="molecule type" value="Genomic_DNA"/>
</dbReference>
<evidence type="ECO:0000256" key="5">
    <source>
        <dbReference type="ARBA" id="ARBA00022705"/>
    </source>
</evidence>
<evidence type="ECO:0000256" key="2">
    <source>
        <dbReference type="ARBA" id="ARBA00012417"/>
    </source>
</evidence>
<keyword evidence="7" id="KW-0238">DNA-binding</keyword>
<dbReference type="GO" id="GO:0006302">
    <property type="term" value="P:double-strand break repair"/>
    <property type="evidence" value="ECO:0007669"/>
    <property type="project" value="TreeGrafter"/>
</dbReference>
<dbReference type="Gene3D" id="3.30.420.10">
    <property type="entry name" value="Ribonuclease H-like superfamily/Ribonuclease H"/>
    <property type="match status" value="1"/>
</dbReference>
<evidence type="ECO:0000256" key="6">
    <source>
        <dbReference type="ARBA" id="ARBA00022932"/>
    </source>
</evidence>
<sequence>NFLYDIRQLRRFLHIPQRVIWDCMLVEKSIFGGWYLGFGLQDLVRRYLGKPLSKETRSEFSKRSTLTEEMRRYAARDARVELEVAKKQQQLIEDEDISMGHYFEVDELATWAVMDMPGVRIDVDGWVALAEQNEIYAAQMEDALGINTMSPKQVKDAIQTEIGETIPNTNASETLRPLLTTLERRGSSRPATLVRNILEAKRFRKLASTYGTRWIDTHVEEGDLVFPDWKVIGTETGRMACSSPNLQQIPKRTEGAFRELFIRRNPRGRVITADIWNQEVCILASLSGDERLWVDLEGGIDLHQATADDFRVDDRDIGKRINLGLNYGMSAYGVMDLTGMTESEAKRGMRARETRWPGVPLWQRKQRSLADRFEYVETALGRRIWMNLYGDQWERNSSNAPVQGSAADQTKRWLVLLHQAAKANDIPFDVV</sequence>
<protein>
    <recommendedName>
        <fullName evidence="2">DNA-directed DNA polymerase</fullName>
        <ecNumber evidence="2">2.7.7.7</ecNumber>
    </recommendedName>
</protein>
<dbReference type="InterPro" id="IPR019760">
    <property type="entry name" value="DNA-dir_DNA_pol_A_CS"/>
</dbReference>
<dbReference type="InterPro" id="IPR012337">
    <property type="entry name" value="RNaseH-like_sf"/>
</dbReference>
<evidence type="ECO:0000313" key="10">
    <source>
        <dbReference type="EMBL" id="KKK91194.1"/>
    </source>
</evidence>
<comment type="caution">
    <text evidence="10">The sequence shown here is derived from an EMBL/GenBank/DDBJ whole genome shotgun (WGS) entry which is preliminary data.</text>
</comment>
<keyword evidence="4" id="KW-0548">Nucleotidyltransferase</keyword>
<keyword evidence="3" id="KW-0808">Transferase</keyword>
<accession>A0A0F9BKR1</accession>
<dbReference type="InterPro" id="IPR001098">
    <property type="entry name" value="DNA-dir_DNA_pol_A_palm_dom"/>
</dbReference>
<reference evidence="10" key="1">
    <citation type="journal article" date="2015" name="Nature">
        <title>Complex archaea that bridge the gap between prokaryotes and eukaryotes.</title>
        <authorList>
            <person name="Spang A."/>
            <person name="Saw J.H."/>
            <person name="Jorgensen S.L."/>
            <person name="Zaremba-Niedzwiedzka K."/>
            <person name="Martijn J."/>
            <person name="Lind A.E."/>
            <person name="van Eijk R."/>
            <person name="Schleper C."/>
            <person name="Guy L."/>
            <person name="Ettema T.J."/>
        </authorList>
    </citation>
    <scope>NUCLEOTIDE SEQUENCE</scope>
</reference>
<dbReference type="GO" id="GO:0008408">
    <property type="term" value="F:3'-5' exonuclease activity"/>
    <property type="evidence" value="ECO:0007669"/>
    <property type="project" value="InterPro"/>
</dbReference>
<dbReference type="InterPro" id="IPR002298">
    <property type="entry name" value="DNA_polymerase_A"/>
</dbReference>
<dbReference type="GO" id="GO:0003677">
    <property type="term" value="F:DNA binding"/>
    <property type="evidence" value="ECO:0007669"/>
    <property type="project" value="UniProtKB-KW"/>
</dbReference>
<evidence type="ECO:0000259" key="9">
    <source>
        <dbReference type="SMART" id="SM00482"/>
    </source>
</evidence>
<dbReference type="Gene3D" id="1.10.150.20">
    <property type="entry name" value="5' to 3' exonuclease, C-terminal subdomain"/>
    <property type="match status" value="1"/>
</dbReference>
<dbReference type="Pfam" id="PF01612">
    <property type="entry name" value="DNA_pol_A_exo1"/>
    <property type="match status" value="1"/>
</dbReference>
<evidence type="ECO:0000256" key="7">
    <source>
        <dbReference type="ARBA" id="ARBA00023125"/>
    </source>
</evidence>
<keyword evidence="5" id="KW-0235">DNA replication</keyword>
<dbReference type="PRINTS" id="PR00868">
    <property type="entry name" value="DNAPOLI"/>
</dbReference>
<dbReference type="SUPFAM" id="SSF53098">
    <property type="entry name" value="Ribonuclease H-like"/>
    <property type="match status" value="1"/>
</dbReference>
<dbReference type="Pfam" id="PF00476">
    <property type="entry name" value="DNA_pol_A"/>
    <property type="match status" value="1"/>
</dbReference>
<proteinExistence type="inferred from homology"/>